<dbReference type="InterPro" id="IPR025720">
    <property type="entry name" value="RibU"/>
</dbReference>
<dbReference type="GO" id="GO:0032217">
    <property type="term" value="F:riboflavin transmembrane transporter activity"/>
    <property type="evidence" value="ECO:0007669"/>
    <property type="project" value="InterPro"/>
</dbReference>
<feature type="transmembrane region" description="Helical" evidence="1">
    <location>
        <begin position="37"/>
        <end position="59"/>
    </location>
</feature>
<protein>
    <submittedName>
        <fullName evidence="2">Riboflavin ECF transporter substrate-specific component</fullName>
    </submittedName>
</protein>
<dbReference type="PATRIC" id="fig|1302648.3.peg.1681"/>
<dbReference type="GO" id="GO:0005886">
    <property type="term" value="C:plasma membrane"/>
    <property type="evidence" value="ECO:0007669"/>
    <property type="project" value="InterPro"/>
</dbReference>
<keyword evidence="1" id="KW-0472">Membrane</keyword>
<feature type="transmembrane region" description="Helical" evidence="1">
    <location>
        <begin position="7"/>
        <end position="25"/>
    </location>
</feature>
<sequence>MTLFMSVANYFVITPLYLRFFQLSVTEMLGMPLANYVVIGILPFNLIKGGLVSAVFLILHTKLLPWISRKRDQSTVHYPMN</sequence>
<dbReference type="PANTHER" id="PTHR38438:SF1">
    <property type="entry name" value="RIBOFLAVIN TRANSPORTER RIBU"/>
    <property type="match status" value="1"/>
</dbReference>
<name>A0A091CCB6_9ENTE</name>
<evidence type="ECO:0000313" key="2">
    <source>
        <dbReference type="EMBL" id="KFN90048.1"/>
    </source>
</evidence>
<keyword evidence="3" id="KW-1185">Reference proteome</keyword>
<dbReference type="Gene3D" id="1.10.1760.20">
    <property type="match status" value="1"/>
</dbReference>
<dbReference type="EMBL" id="JPVT01000181">
    <property type="protein sequence ID" value="KFN90048.1"/>
    <property type="molecule type" value="Genomic_DNA"/>
</dbReference>
<keyword evidence="1" id="KW-0812">Transmembrane</keyword>
<keyword evidence="1" id="KW-1133">Transmembrane helix</keyword>
<dbReference type="AlphaFoldDB" id="A0A091CCB6"/>
<proteinExistence type="predicted"/>
<accession>A0A091CCB6</accession>
<comment type="caution">
    <text evidence="2">The sequence shown here is derived from an EMBL/GenBank/DDBJ whole genome shotgun (WGS) entry which is preliminary data.</text>
</comment>
<evidence type="ECO:0000313" key="3">
    <source>
        <dbReference type="Proteomes" id="UP000029381"/>
    </source>
</evidence>
<organism evidence="2 3">
    <name type="scientific">Tetragenococcus muriaticus 3MR10-3</name>
    <dbReference type="NCBI Taxonomy" id="1302648"/>
    <lineage>
        <taxon>Bacteria</taxon>
        <taxon>Bacillati</taxon>
        <taxon>Bacillota</taxon>
        <taxon>Bacilli</taxon>
        <taxon>Lactobacillales</taxon>
        <taxon>Enterococcaceae</taxon>
        <taxon>Tetragenococcus</taxon>
    </lineage>
</organism>
<gene>
    <name evidence="2" type="ORF">TMU3MR103_1719</name>
</gene>
<dbReference type="PANTHER" id="PTHR38438">
    <property type="entry name" value="RIBOFLAVIN TRANSPORTER RIBU"/>
    <property type="match status" value="1"/>
</dbReference>
<evidence type="ECO:0000256" key="1">
    <source>
        <dbReference type="SAM" id="Phobius"/>
    </source>
</evidence>
<dbReference type="Proteomes" id="UP000029381">
    <property type="component" value="Unassembled WGS sequence"/>
</dbReference>
<reference evidence="2 3" key="1">
    <citation type="submission" date="2014-08" db="EMBL/GenBank/DDBJ databases">
        <title>Genome sequence of Tetragenococcus muriaticus.</title>
        <authorList>
            <person name="Chuea-nongthon C."/>
            <person name="Rodtong S."/>
            <person name="Yongsawatdigul J."/>
            <person name="Steele J.L."/>
            <person name="Liu X.-y."/>
            <person name="Speers J."/>
            <person name="Glasner J.D."/>
            <person name="Neeno-Eckwall E.C."/>
        </authorList>
    </citation>
    <scope>NUCLEOTIDE SEQUENCE [LARGE SCALE GENOMIC DNA]</scope>
    <source>
        <strain evidence="2 3">3MR10-3</strain>
    </source>
</reference>